<protein>
    <submittedName>
        <fullName evidence="3">Protein DOG1-like 3</fullName>
    </submittedName>
</protein>
<evidence type="ECO:0000313" key="3">
    <source>
        <dbReference type="EMBL" id="PWZ30854.1"/>
    </source>
</evidence>
<dbReference type="Proteomes" id="UP000251960">
    <property type="component" value="Chromosome 3"/>
</dbReference>
<dbReference type="PANTHER" id="PTHR46354:SF4">
    <property type="entry name" value="PROTEIN DOG1-LIKE 3"/>
    <property type="match status" value="1"/>
</dbReference>
<name>A0A3L6FC87_MAIZE</name>
<dbReference type="PANTHER" id="PTHR46354">
    <property type="entry name" value="DOG1 DOMAIN-CONTAINING PROTEIN"/>
    <property type="match status" value="1"/>
</dbReference>
<reference evidence="3 4" key="1">
    <citation type="journal article" date="2018" name="Nat. Genet.">
        <title>Extensive intraspecific gene order and gene structural variations between Mo17 and other maize genomes.</title>
        <authorList>
            <person name="Sun S."/>
            <person name="Zhou Y."/>
            <person name="Chen J."/>
            <person name="Shi J."/>
            <person name="Zhao H."/>
            <person name="Zhao H."/>
            <person name="Song W."/>
            <person name="Zhang M."/>
            <person name="Cui Y."/>
            <person name="Dong X."/>
            <person name="Liu H."/>
            <person name="Ma X."/>
            <person name="Jiao Y."/>
            <person name="Wang B."/>
            <person name="Wei X."/>
            <person name="Stein J.C."/>
            <person name="Glaubitz J.C."/>
            <person name="Lu F."/>
            <person name="Yu G."/>
            <person name="Liang C."/>
            <person name="Fengler K."/>
            <person name="Li B."/>
            <person name="Rafalski A."/>
            <person name="Schnable P.S."/>
            <person name="Ware D.H."/>
            <person name="Buckler E.S."/>
            <person name="Lai J."/>
        </authorList>
    </citation>
    <scope>NUCLEOTIDE SEQUENCE [LARGE SCALE GENOMIC DNA]</scope>
    <source>
        <strain evidence="4">cv. Missouri 17</strain>
        <tissue evidence="3">Seedling</tissue>
    </source>
</reference>
<accession>A0A3L6FC87</accession>
<gene>
    <name evidence="3" type="primary">DOGL3_2</name>
    <name evidence="3" type="ORF">Zm00014a_033636</name>
</gene>
<dbReference type="PROSITE" id="PS51806">
    <property type="entry name" value="DOG1"/>
    <property type="match status" value="1"/>
</dbReference>
<dbReference type="InterPro" id="IPR025422">
    <property type="entry name" value="TGA_domain"/>
</dbReference>
<evidence type="ECO:0000259" key="2">
    <source>
        <dbReference type="PROSITE" id="PS51806"/>
    </source>
</evidence>
<comment type="caution">
    <text evidence="3">The sequence shown here is derived from an EMBL/GenBank/DDBJ whole genome shotgun (WGS) entry which is preliminary data.</text>
</comment>
<sequence>MADMDYLYNGPGALHSPTTIQAIASAHRQPKPTGHHHYATPIAMAATTPAPPSHGGGRNGTLPTPLPSNESFSKFFESWISEQSRDLEELRAAASADPPAPEAELRRLVGQVLGHYAQYYRAKAAAAADDVLCMFTPSWTSTTENLYLWCGGWRPTAAIQLLYTKSGMQLQHQLPAFLDGGGLKDDLGDLGAAQLQAADQLQRRTIRREREIEDAAASAQEALTTATMVELAGGGGRDAGAMDREMQAKAEGMRRVLEMADALRLETMREVVALLRPAQAVHFLLAAAELHLAVHDFGRRKDGRAGNVAAAAPPE</sequence>
<proteinExistence type="predicted"/>
<dbReference type="Pfam" id="PF14144">
    <property type="entry name" value="DOG1"/>
    <property type="match status" value="1"/>
</dbReference>
<dbReference type="ExpressionAtlas" id="A0A3L6FC87">
    <property type="expression patterns" value="baseline"/>
</dbReference>
<feature type="domain" description="DOG1" evidence="2">
    <location>
        <begin position="69"/>
        <end position="304"/>
    </location>
</feature>
<dbReference type="GO" id="GO:0006351">
    <property type="term" value="P:DNA-templated transcription"/>
    <property type="evidence" value="ECO:0007669"/>
    <property type="project" value="InterPro"/>
</dbReference>
<dbReference type="EMBL" id="NCVQ01000004">
    <property type="protein sequence ID" value="PWZ30854.1"/>
    <property type="molecule type" value="Genomic_DNA"/>
</dbReference>
<dbReference type="GO" id="GO:0043565">
    <property type="term" value="F:sequence-specific DNA binding"/>
    <property type="evidence" value="ECO:0007669"/>
    <property type="project" value="InterPro"/>
</dbReference>
<evidence type="ECO:0000256" key="1">
    <source>
        <dbReference type="SAM" id="MobiDB-lite"/>
    </source>
</evidence>
<dbReference type="InterPro" id="IPR051886">
    <property type="entry name" value="Seed_Dev/Stress_Resp_Reg"/>
</dbReference>
<dbReference type="AlphaFoldDB" id="A0A3L6FC87"/>
<feature type="region of interest" description="Disordered" evidence="1">
    <location>
        <begin position="46"/>
        <end position="67"/>
    </location>
</feature>
<evidence type="ECO:0000313" key="4">
    <source>
        <dbReference type="Proteomes" id="UP000251960"/>
    </source>
</evidence>
<organism evidence="3 4">
    <name type="scientific">Zea mays</name>
    <name type="common">Maize</name>
    <dbReference type="NCBI Taxonomy" id="4577"/>
    <lineage>
        <taxon>Eukaryota</taxon>
        <taxon>Viridiplantae</taxon>
        <taxon>Streptophyta</taxon>
        <taxon>Embryophyta</taxon>
        <taxon>Tracheophyta</taxon>
        <taxon>Spermatophyta</taxon>
        <taxon>Magnoliopsida</taxon>
        <taxon>Liliopsida</taxon>
        <taxon>Poales</taxon>
        <taxon>Poaceae</taxon>
        <taxon>PACMAD clade</taxon>
        <taxon>Panicoideae</taxon>
        <taxon>Andropogonodae</taxon>
        <taxon>Andropogoneae</taxon>
        <taxon>Tripsacinae</taxon>
        <taxon>Zea</taxon>
    </lineage>
</organism>